<evidence type="ECO:0000313" key="2">
    <source>
        <dbReference type="Proteomes" id="UP000016935"/>
    </source>
</evidence>
<dbReference type="EMBL" id="KB908592">
    <property type="protein sequence ID" value="EOA86814.1"/>
    <property type="molecule type" value="Genomic_DNA"/>
</dbReference>
<reference evidence="1 2" key="1">
    <citation type="journal article" date="2012" name="PLoS Pathog.">
        <title>Diverse lifestyles and strategies of plant pathogenesis encoded in the genomes of eighteen Dothideomycetes fungi.</title>
        <authorList>
            <person name="Ohm R.A."/>
            <person name="Feau N."/>
            <person name="Henrissat B."/>
            <person name="Schoch C.L."/>
            <person name="Horwitz B.A."/>
            <person name="Barry K.W."/>
            <person name="Condon B.J."/>
            <person name="Copeland A.C."/>
            <person name="Dhillon B."/>
            <person name="Glaser F."/>
            <person name="Hesse C.N."/>
            <person name="Kosti I."/>
            <person name="LaButti K."/>
            <person name="Lindquist E.A."/>
            <person name="Lucas S."/>
            <person name="Salamov A.A."/>
            <person name="Bradshaw R.E."/>
            <person name="Ciuffetti L."/>
            <person name="Hamelin R.C."/>
            <person name="Kema G.H.J."/>
            <person name="Lawrence C."/>
            <person name="Scott J.A."/>
            <person name="Spatafora J.W."/>
            <person name="Turgeon B.G."/>
            <person name="de Wit P.J.G.M."/>
            <person name="Zhong S."/>
            <person name="Goodwin S.B."/>
            <person name="Grigoriev I.V."/>
        </authorList>
    </citation>
    <scope>NUCLEOTIDE SEQUENCE [LARGE SCALE GENOMIC DNA]</scope>
    <source>
        <strain evidence="2">28A</strain>
    </source>
</reference>
<dbReference type="AlphaFoldDB" id="R0KBP1"/>
<accession>R0KBP1</accession>
<proteinExistence type="predicted"/>
<dbReference type="HOGENOM" id="CLU_1611812_0_0_1"/>
<gene>
    <name evidence="1" type="ORF">SETTUDRAFT_41338</name>
</gene>
<reference evidence="1 2" key="2">
    <citation type="journal article" date="2013" name="PLoS Genet.">
        <title>Comparative genome structure, secondary metabolite, and effector coding capacity across Cochliobolus pathogens.</title>
        <authorList>
            <person name="Condon B.J."/>
            <person name="Leng Y."/>
            <person name="Wu D."/>
            <person name="Bushley K.E."/>
            <person name="Ohm R.A."/>
            <person name="Otillar R."/>
            <person name="Martin J."/>
            <person name="Schackwitz W."/>
            <person name="Grimwood J."/>
            <person name="MohdZainudin N."/>
            <person name="Xue C."/>
            <person name="Wang R."/>
            <person name="Manning V.A."/>
            <person name="Dhillon B."/>
            <person name="Tu Z.J."/>
            <person name="Steffenson B.J."/>
            <person name="Salamov A."/>
            <person name="Sun H."/>
            <person name="Lowry S."/>
            <person name="LaButti K."/>
            <person name="Han J."/>
            <person name="Copeland A."/>
            <person name="Lindquist E."/>
            <person name="Barry K."/>
            <person name="Schmutz J."/>
            <person name="Baker S.E."/>
            <person name="Ciuffetti L.M."/>
            <person name="Grigoriev I.V."/>
            <person name="Zhong S."/>
            <person name="Turgeon B.G."/>
        </authorList>
    </citation>
    <scope>NUCLEOTIDE SEQUENCE [LARGE SCALE GENOMIC DNA]</scope>
    <source>
        <strain evidence="2">28A</strain>
    </source>
</reference>
<organism evidence="1 2">
    <name type="scientific">Exserohilum turcicum (strain 28A)</name>
    <name type="common">Northern leaf blight fungus</name>
    <name type="synonym">Setosphaeria turcica</name>
    <dbReference type="NCBI Taxonomy" id="671987"/>
    <lineage>
        <taxon>Eukaryota</taxon>
        <taxon>Fungi</taxon>
        <taxon>Dikarya</taxon>
        <taxon>Ascomycota</taxon>
        <taxon>Pezizomycotina</taxon>
        <taxon>Dothideomycetes</taxon>
        <taxon>Pleosporomycetidae</taxon>
        <taxon>Pleosporales</taxon>
        <taxon>Pleosporineae</taxon>
        <taxon>Pleosporaceae</taxon>
        <taxon>Exserohilum</taxon>
    </lineage>
</organism>
<dbReference type="eggNOG" id="ENOG502RN8U">
    <property type="taxonomic scope" value="Eukaryota"/>
</dbReference>
<dbReference type="RefSeq" id="XP_008025114.1">
    <property type="nucleotide sequence ID" value="XM_008026923.1"/>
</dbReference>
<protein>
    <submittedName>
        <fullName evidence="1">Uncharacterized protein</fullName>
    </submittedName>
</protein>
<dbReference type="GeneID" id="19404691"/>
<dbReference type="Proteomes" id="UP000016935">
    <property type="component" value="Unassembled WGS sequence"/>
</dbReference>
<sequence length="165" mass="18029">MIPSARRTLGTSPTVWRLGLYSFMGYSFMGYNHMGSSFMGSGFMGSGFMGEGVARRLQFLLGISTALLNRPIFIGLGLDPSALANRHLAMDHQHYQPIWPLLEGTFDYTLNLAAELWTMIWRPDDDDPIAPVKISVGIDAVKREKLVACVGAGGTADVKEKSADT</sequence>
<dbReference type="OrthoDB" id="3780508at2759"/>
<keyword evidence="2" id="KW-1185">Reference proteome</keyword>
<evidence type="ECO:0000313" key="1">
    <source>
        <dbReference type="EMBL" id="EOA86814.1"/>
    </source>
</evidence>
<name>R0KBP1_EXST2</name>